<keyword evidence="2" id="KW-1185">Reference proteome</keyword>
<dbReference type="Proteomes" id="UP000708208">
    <property type="component" value="Unassembled WGS sequence"/>
</dbReference>
<evidence type="ECO:0000313" key="1">
    <source>
        <dbReference type="EMBL" id="CAG7682617.1"/>
    </source>
</evidence>
<comment type="caution">
    <text evidence="1">The sequence shown here is derived from an EMBL/GenBank/DDBJ whole genome shotgun (WGS) entry which is preliminary data.</text>
</comment>
<dbReference type="AlphaFoldDB" id="A0A8J2J632"/>
<protein>
    <submittedName>
        <fullName evidence="1">Uncharacterized protein</fullName>
    </submittedName>
</protein>
<name>A0A8J2J632_9HEXA</name>
<proteinExistence type="predicted"/>
<dbReference type="EMBL" id="CAJVCH010017065">
    <property type="protein sequence ID" value="CAG7682617.1"/>
    <property type="molecule type" value="Genomic_DNA"/>
</dbReference>
<accession>A0A8J2J632</accession>
<reference evidence="1" key="1">
    <citation type="submission" date="2021-06" db="EMBL/GenBank/DDBJ databases">
        <authorList>
            <person name="Hodson N. C."/>
            <person name="Mongue J. A."/>
            <person name="Jaron S. K."/>
        </authorList>
    </citation>
    <scope>NUCLEOTIDE SEQUENCE</scope>
</reference>
<evidence type="ECO:0000313" key="2">
    <source>
        <dbReference type="Proteomes" id="UP000708208"/>
    </source>
</evidence>
<sequence>MKNFPEVNSMLSLSVISSPAMKFSSAFLFVALFAFICIAAGQDPNANASSDSTFKNVHKIIDVAHRIHTWLDGT</sequence>
<organism evidence="1 2">
    <name type="scientific">Allacma fusca</name>
    <dbReference type="NCBI Taxonomy" id="39272"/>
    <lineage>
        <taxon>Eukaryota</taxon>
        <taxon>Metazoa</taxon>
        <taxon>Ecdysozoa</taxon>
        <taxon>Arthropoda</taxon>
        <taxon>Hexapoda</taxon>
        <taxon>Collembola</taxon>
        <taxon>Symphypleona</taxon>
        <taxon>Sminthuridae</taxon>
        <taxon>Allacma</taxon>
    </lineage>
</organism>
<gene>
    <name evidence="1" type="ORF">AFUS01_LOCUS2910</name>
</gene>